<organism evidence="13 14">
    <name type="scientific">Diutina rugosa</name>
    <name type="common">Yeast</name>
    <name type="synonym">Candida rugosa</name>
    <dbReference type="NCBI Taxonomy" id="5481"/>
    <lineage>
        <taxon>Eukaryota</taxon>
        <taxon>Fungi</taxon>
        <taxon>Dikarya</taxon>
        <taxon>Ascomycota</taxon>
        <taxon>Saccharomycotina</taxon>
        <taxon>Pichiomycetes</taxon>
        <taxon>Debaryomycetaceae</taxon>
        <taxon>Diutina</taxon>
    </lineage>
</organism>
<proteinExistence type="inferred from homology"/>
<evidence type="ECO:0000256" key="10">
    <source>
        <dbReference type="ARBA" id="ARBA00047957"/>
    </source>
</evidence>
<evidence type="ECO:0000313" key="13">
    <source>
        <dbReference type="EMBL" id="KAA8903505.1"/>
    </source>
</evidence>
<dbReference type="GO" id="GO:0005737">
    <property type="term" value="C:cytoplasm"/>
    <property type="evidence" value="ECO:0007669"/>
    <property type="project" value="UniProtKB-SubCell"/>
</dbReference>
<dbReference type="EC" id="2.1.1.211" evidence="3 11"/>
<feature type="region of interest" description="Disordered" evidence="12">
    <location>
        <begin position="65"/>
        <end position="97"/>
    </location>
</feature>
<reference evidence="13 14" key="1">
    <citation type="submission" date="2019-07" db="EMBL/GenBank/DDBJ databases">
        <title>Genome assembly of two rare yeast pathogens: Diutina rugosa and Trichomonascus ciferrii.</title>
        <authorList>
            <person name="Mixao V."/>
            <person name="Saus E."/>
            <person name="Hansen A."/>
            <person name="Lass-Flor C."/>
            <person name="Gabaldon T."/>
        </authorList>
    </citation>
    <scope>NUCLEOTIDE SEQUENCE [LARGE SCALE GENOMIC DNA]</scope>
    <source>
        <strain evidence="13 14">CBS 613</strain>
    </source>
</reference>
<dbReference type="Proteomes" id="UP000449547">
    <property type="component" value="Unassembled WGS sequence"/>
</dbReference>
<evidence type="ECO:0000256" key="12">
    <source>
        <dbReference type="SAM" id="MobiDB-lite"/>
    </source>
</evidence>
<dbReference type="RefSeq" id="XP_034012807.1">
    <property type="nucleotide sequence ID" value="XM_034155037.1"/>
</dbReference>
<dbReference type="VEuPathDB" id="FungiDB:DIURU_002391"/>
<evidence type="ECO:0000256" key="1">
    <source>
        <dbReference type="ARBA" id="ARBA00004496"/>
    </source>
</evidence>
<evidence type="ECO:0000256" key="5">
    <source>
        <dbReference type="ARBA" id="ARBA00022490"/>
    </source>
</evidence>
<dbReference type="GO" id="GO:0141101">
    <property type="term" value="F:tRNA(Ser) (uridine(44)-2'-O-)-methyltransferase activity"/>
    <property type="evidence" value="ECO:0007669"/>
    <property type="project" value="UniProtKB-EC"/>
</dbReference>
<name>A0A642UWZ2_DIURU</name>
<dbReference type="AlphaFoldDB" id="A0A642UWZ2"/>
<dbReference type="GO" id="GO:0030488">
    <property type="term" value="P:tRNA methylation"/>
    <property type="evidence" value="ECO:0007669"/>
    <property type="project" value="UniProtKB-UniRule"/>
</dbReference>
<comment type="similarity">
    <text evidence="2 11">Belongs to the TRM44 family.</text>
</comment>
<dbReference type="GeneID" id="54781042"/>
<dbReference type="OMA" id="IREPNIN"/>
<gene>
    <name evidence="13" type="ORF">DIURU_002391</name>
</gene>
<keyword evidence="6 11" id="KW-0489">Methyltransferase</keyword>
<keyword evidence="9 11" id="KW-0819">tRNA processing</keyword>
<keyword evidence="5 11" id="KW-0963">Cytoplasm</keyword>
<accession>A0A642UWZ2</accession>
<evidence type="ECO:0000256" key="11">
    <source>
        <dbReference type="RuleBase" id="RU368004"/>
    </source>
</evidence>
<dbReference type="EMBL" id="SWFT01000067">
    <property type="protein sequence ID" value="KAA8903505.1"/>
    <property type="molecule type" value="Genomic_DNA"/>
</dbReference>
<dbReference type="OrthoDB" id="10047021at2759"/>
<dbReference type="PANTHER" id="PTHR21210:SF0">
    <property type="entry name" value="TRNA (URACIL-O(2)-)-METHYLTRANSFERASE-RELATED"/>
    <property type="match status" value="1"/>
</dbReference>
<evidence type="ECO:0000256" key="3">
    <source>
        <dbReference type="ARBA" id="ARBA00012795"/>
    </source>
</evidence>
<comment type="caution">
    <text evidence="13">The sequence shown here is derived from an EMBL/GenBank/DDBJ whole genome shotgun (WGS) entry which is preliminary data.</text>
</comment>
<sequence>MAPSEEWVLNTPSPLGDDWVPICQYSDIDFSLDHFLLAMDNLIREPNINSTVIMRADILKERRSDQDPKLTFDAESTELPDFPGSESSEPLHRNIDDTDLRQPPIALDLNTTHEVVRRIIPRNPFKDYIINQTCLVARDDKQGLVVYVPHISEASETPFYLPPVQAIGIFYGQLTTDATKTGLSIHYIPFGYEKGPEAVAALRASDISSRPQRIALRLLNTAAKHSLGRKTGYAKRVNHDKVVPRVNFQNRYLALKQKYADHLVNNWQENTDPRKHVFEDLAIAAFLIEFWAIAYENPKEQMQFRDLGCGNGLLVYILLQEGYKGEGIDARARKSWSSYPESVQSQLKEQVIIPQMLLKPHPAVQKVAPHITDNGRMFLVPDFTLNTDTYCSAGSLLESPRVCTAEFPPDTFIIGNHSDELTCWIPLLGYPFIVIPCCSHALSGAKFRFPSKRAYFASGNGVSSGNSQYGALVDHVEDLATQMGWQVEKEMLRIPSTRNAAIIATKHTPAWSQLNDDAKEIRVHDVIHLEGGAEGWVQNSVALMKRAPRGH</sequence>
<evidence type="ECO:0000256" key="6">
    <source>
        <dbReference type="ARBA" id="ARBA00022603"/>
    </source>
</evidence>
<evidence type="ECO:0000256" key="9">
    <source>
        <dbReference type="ARBA" id="ARBA00022694"/>
    </source>
</evidence>
<comment type="function">
    <text evidence="11">Adenosyl-L-methionine (AdoMet)-dependent tRNA (uracil-O(2)-)-methyltransferase.</text>
</comment>
<keyword evidence="7 11" id="KW-0808">Transferase</keyword>
<evidence type="ECO:0000256" key="4">
    <source>
        <dbReference type="ARBA" id="ARBA00017788"/>
    </source>
</evidence>
<dbReference type="PANTHER" id="PTHR21210">
    <property type="entry name" value="TRNA (URACIL-O(2)-)-METHYLTRANSFERASE-RELATED"/>
    <property type="match status" value="1"/>
</dbReference>
<evidence type="ECO:0000313" key="14">
    <source>
        <dbReference type="Proteomes" id="UP000449547"/>
    </source>
</evidence>
<protein>
    <recommendedName>
        <fullName evidence="4 11">tRNA (uracil-O(2)-)-methyltransferase</fullName>
        <ecNumber evidence="3 11">2.1.1.211</ecNumber>
    </recommendedName>
</protein>
<comment type="subcellular location">
    <subcellularLocation>
        <location evidence="1 11">Cytoplasm</location>
    </subcellularLocation>
</comment>
<dbReference type="InterPro" id="IPR011671">
    <property type="entry name" value="tRNA_uracil_MeTrfase"/>
</dbReference>
<evidence type="ECO:0000256" key="2">
    <source>
        <dbReference type="ARBA" id="ARBA00009056"/>
    </source>
</evidence>
<comment type="catalytic activity">
    <reaction evidence="10 11">
        <text>uridine(44) in tRNA(Ser) + S-adenosyl-L-methionine = 2'-O-methyluridine(44) in tRNA(Ser) + S-adenosyl-L-homocysteine + H(+)</text>
        <dbReference type="Rhea" id="RHEA:43100"/>
        <dbReference type="Rhea" id="RHEA-COMP:10339"/>
        <dbReference type="Rhea" id="RHEA-COMP:10340"/>
        <dbReference type="ChEBI" id="CHEBI:15378"/>
        <dbReference type="ChEBI" id="CHEBI:57856"/>
        <dbReference type="ChEBI" id="CHEBI:59789"/>
        <dbReference type="ChEBI" id="CHEBI:65315"/>
        <dbReference type="ChEBI" id="CHEBI:74478"/>
        <dbReference type="EC" id="2.1.1.211"/>
    </reaction>
</comment>
<keyword evidence="14" id="KW-1185">Reference proteome</keyword>
<dbReference type="Pfam" id="PF07757">
    <property type="entry name" value="AdoMet_MTase"/>
    <property type="match status" value="1"/>
</dbReference>
<evidence type="ECO:0000256" key="8">
    <source>
        <dbReference type="ARBA" id="ARBA00022691"/>
    </source>
</evidence>
<keyword evidence="8 11" id="KW-0949">S-adenosyl-L-methionine</keyword>
<evidence type="ECO:0000256" key="7">
    <source>
        <dbReference type="ARBA" id="ARBA00022679"/>
    </source>
</evidence>